<dbReference type="InterPro" id="IPR058007">
    <property type="entry name" value="Gp5.9"/>
</dbReference>
<proteinExistence type="predicted"/>
<keyword evidence="2" id="KW-1185">Reference proteome</keyword>
<reference evidence="1" key="1">
    <citation type="submission" date="2020-01" db="EMBL/GenBank/DDBJ databases">
        <title>Patterns of diversity and host range of bacteriophage communities associated with bean-nodulatin bacteria.</title>
        <authorList>
            <person name="Vann Cauwenberghe J."/>
            <person name="Santamaria R.I."/>
            <person name="Bustos P."/>
            <person name="Juarez S."/>
            <person name="Gonzalez V."/>
        </authorList>
    </citation>
    <scope>NUCLEOTIDE SEQUENCE</scope>
</reference>
<accession>A0A7S5USE8</accession>
<name>A0A7S5USE8_9CAUD</name>
<dbReference type="Proteomes" id="UP000605518">
    <property type="component" value="Segment"/>
</dbReference>
<evidence type="ECO:0000313" key="1">
    <source>
        <dbReference type="EMBL" id="QIG68133.1"/>
    </source>
</evidence>
<sequence>MTEKSVEIEMAGSVLGTATLPFEEYVHLVKRDAMLTSLEFEGVQKWEGYEKAKKRAEDNS</sequence>
<evidence type="ECO:0000313" key="2">
    <source>
        <dbReference type="Proteomes" id="UP000605518"/>
    </source>
</evidence>
<protein>
    <submittedName>
        <fullName evidence="1">Host recBCD nuclease inhibitor protein</fullName>
    </submittedName>
</protein>
<dbReference type="Pfam" id="PF25708">
    <property type="entry name" value="Phage_T7_Gp5_9"/>
    <property type="match status" value="1"/>
</dbReference>
<dbReference type="EMBL" id="MN988486">
    <property type="protein sequence ID" value="QIG68133.1"/>
    <property type="molecule type" value="Genomic_DNA"/>
</dbReference>
<gene>
    <name evidence="1" type="ORF">EVB55_198</name>
</gene>
<organism evidence="1 2">
    <name type="scientific">Rhizobium phage RHph_Y68</name>
    <dbReference type="NCBI Taxonomy" id="2509787"/>
    <lineage>
        <taxon>Viruses</taxon>
        <taxon>Duplodnaviria</taxon>
        <taxon>Heunggongvirae</taxon>
        <taxon>Uroviricota</taxon>
        <taxon>Caudoviricetes</taxon>
        <taxon>Pootjesviridae</taxon>
        <taxon>Staniewskivirinae</taxon>
        <taxon>Trinifflemingvirus</taxon>
        <taxon>Trinifflemingvirus Y68</taxon>
    </lineage>
</organism>